<feature type="signal peptide" evidence="1">
    <location>
        <begin position="1"/>
        <end position="34"/>
    </location>
</feature>
<dbReference type="InterPro" id="IPR006311">
    <property type="entry name" value="TAT_signal"/>
</dbReference>
<gene>
    <name evidence="2" type="ORF">BKA15_001499</name>
</gene>
<name>A0A7Y9LB22_9ACTN</name>
<dbReference type="PROSITE" id="PS51318">
    <property type="entry name" value="TAT"/>
    <property type="match status" value="1"/>
</dbReference>
<dbReference type="PANTHER" id="PTHR11014:SF63">
    <property type="entry name" value="METALLOPEPTIDASE, PUTATIVE (AFU_ORTHOLOGUE AFUA_6G09600)-RELATED"/>
    <property type="match status" value="1"/>
</dbReference>
<sequence length="437" mass="46272">MINNPRDLDRRRFLLAAAAAGAGTFAGVAAPAAAADRPARPEVGRRPVDQPAIDAVTGSIEADLVALRRAIHAHPEPAGEERHTAALVADRLRAAGLTVTTSVGGHGVVGLLHGAHRGRTVGYRADMDAVPAGHTVGGVTELGHLCGHDLHTTIGVGVAEVLARLRSRLSGTVAFLFQPAEEDLTGAQAMLDDGVLRRTGARELHALHCGPLPVGTIAVTPGFGMPGLDRGSVRLTGPNAAARAEAVAADVVRLATVARPQTLAEMEQLLVDLGTPDGPLARFVNIQHATPEADEDGAVTVQLSYRCWPEQRYREVRESVGAVAARYDGCAEFPDPPFPALVCPERDGIRLERRLRREFGPRQVTRMHAAPPFNGEDYALFGRRLPVTYSFLGVRSPGALVTTAFPHHVDFDPDEGAIGVGVRAMAGWLAERGRVAE</sequence>
<comment type="caution">
    <text evidence="2">The sequence shown here is derived from an EMBL/GenBank/DDBJ whole genome shotgun (WGS) entry which is preliminary data.</text>
</comment>
<organism evidence="2 3">
    <name type="scientific">Microlunatus parietis</name>
    <dbReference type="NCBI Taxonomy" id="682979"/>
    <lineage>
        <taxon>Bacteria</taxon>
        <taxon>Bacillati</taxon>
        <taxon>Actinomycetota</taxon>
        <taxon>Actinomycetes</taxon>
        <taxon>Propionibacteriales</taxon>
        <taxon>Propionibacteriaceae</taxon>
        <taxon>Microlunatus</taxon>
    </lineage>
</organism>
<evidence type="ECO:0000313" key="2">
    <source>
        <dbReference type="EMBL" id="NYE70170.1"/>
    </source>
</evidence>
<keyword evidence="2" id="KW-0121">Carboxypeptidase</keyword>
<dbReference type="Gene3D" id="3.30.70.360">
    <property type="match status" value="1"/>
</dbReference>
<dbReference type="EMBL" id="JACCBU010000001">
    <property type="protein sequence ID" value="NYE70170.1"/>
    <property type="molecule type" value="Genomic_DNA"/>
</dbReference>
<keyword evidence="1" id="KW-0732">Signal</keyword>
<feature type="chain" id="PRO_5030730576" evidence="1">
    <location>
        <begin position="35"/>
        <end position="437"/>
    </location>
</feature>
<evidence type="ECO:0000256" key="1">
    <source>
        <dbReference type="SAM" id="SignalP"/>
    </source>
</evidence>
<evidence type="ECO:0000313" key="3">
    <source>
        <dbReference type="Proteomes" id="UP000569914"/>
    </source>
</evidence>
<dbReference type="AlphaFoldDB" id="A0A7Y9LB22"/>
<accession>A0A7Y9LB22</accession>
<dbReference type="Proteomes" id="UP000569914">
    <property type="component" value="Unassembled WGS sequence"/>
</dbReference>
<dbReference type="RefSeq" id="WP_179749439.1">
    <property type="nucleotide sequence ID" value="NZ_JACCBU010000001.1"/>
</dbReference>
<proteinExistence type="predicted"/>
<dbReference type="InterPro" id="IPR002933">
    <property type="entry name" value="Peptidase_M20"/>
</dbReference>
<dbReference type="SUPFAM" id="SSF53187">
    <property type="entry name" value="Zn-dependent exopeptidases"/>
    <property type="match status" value="1"/>
</dbReference>
<dbReference type="GO" id="GO:0004180">
    <property type="term" value="F:carboxypeptidase activity"/>
    <property type="evidence" value="ECO:0007669"/>
    <property type="project" value="UniProtKB-KW"/>
</dbReference>
<reference evidence="2 3" key="1">
    <citation type="submission" date="2020-07" db="EMBL/GenBank/DDBJ databases">
        <title>Sequencing the genomes of 1000 actinobacteria strains.</title>
        <authorList>
            <person name="Klenk H.-P."/>
        </authorList>
    </citation>
    <scope>NUCLEOTIDE SEQUENCE [LARGE SCALE GENOMIC DNA]</scope>
    <source>
        <strain evidence="2 3">DSM 22083</strain>
    </source>
</reference>
<dbReference type="Gene3D" id="3.40.630.10">
    <property type="entry name" value="Zn peptidases"/>
    <property type="match status" value="1"/>
</dbReference>
<dbReference type="InterPro" id="IPR017439">
    <property type="entry name" value="Amidohydrolase"/>
</dbReference>
<keyword evidence="3" id="KW-1185">Reference proteome</keyword>
<keyword evidence="2" id="KW-0378">Hydrolase</keyword>
<keyword evidence="2" id="KW-0645">Protease</keyword>
<dbReference type="PANTHER" id="PTHR11014">
    <property type="entry name" value="PEPTIDASE M20 FAMILY MEMBER"/>
    <property type="match status" value="1"/>
</dbReference>
<dbReference type="Pfam" id="PF01546">
    <property type="entry name" value="Peptidase_M20"/>
    <property type="match status" value="1"/>
</dbReference>
<protein>
    <submittedName>
        <fullName evidence="2">Metal-dependent amidase/aminoacylase/carboxypeptidase family protein</fullName>
    </submittedName>
</protein>